<dbReference type="PROSITE" id="PS50297">
    <property type="entry name" value="ANK_REP_REGION"/>
    <property type="match status" value="2"/>
</dbReference>
<proteinExistence type="predicted"/>
<evidence type="ECO:0000256" key="2">
    <source>
        <dbReference type="ARBA" id="ARBA00023043"/>
    </source>
</evidence>
<dbReference type="InterPro" id="IPR036770">
    <property type="entry name" value="Ankyrin_rpt-contain_sf"/>
</dbReference>
<gene>
    <name evidence="4" type="ORF">N7460_002117</name>
</gene>
<dbReference type="EMBL" id="JAQJZL010000002">
    <property type="protein sequence ID" value="KAJ6051583.1"/>
    <property type="molecule type" value="Genomic_DNA"/>
</dbReference>
<dbReference type="PROSITE" id="PS50088">
    <property type="entry name" value="ANK_REPEAT"/>
    <property type="match status" value="3"/>
</dbReference>
<organism evidence="4 5">
    <name type="scientific">Penicillium canescens</name>
    <dbReference type="NCBI Taxonomy" id="5083"/>
    <lineage>
        <taxon>Eukaryota</taxon>
        <taxon>Fungi</taxon>
        <taxon>Dikarya</taxon>
        <taxon>Ascomycota</taxon>
        <taxon>Pezizomycotina</taxon>
        <taxon>Eurotiomycetes</taxon>
        <taxon>Eurotiomycetidae</taxon>
        <taxon>Eurotiales</taxon>
        <taxon>Aspergillaceae</taxon>
        <taxon>Penicillium</taxon>
    </lineage>
</organism>
<keyword evidence="1" id="KW-0677">Repeat</keyword>
<dbReference type="Pfam" id="PF12796">
    <property type="entry name" value="Ank_2"/>
    <property type="match status" value="3"/>
</dbReference>
<accession>A0AAD6NCG0</accession>
<sequence>MKPLSRIPIDILLSIADILPLEDLLHLLQAIPYLTPNLPSKLLETQDPSGNTLLHLLVSSNLYTLTTLLPKQQPKALNTPNYDGQTALHKAALTQNLQITTYLIHHGADIQPRDNREETPLHLTCRTTSPVSSQILNNLLNTGADPSPHNITGFTPLHEAILSHQPPSIIRTLLKAGADVNVTAGRKRWTPLFYAVRFSIESPTEVLISAGADPVPFTHANANAKDNLQKCLSPFPSPKRGIEIVKAVLEGDVDLEQRDIDGRTVLLETARVGADEALALLLGAGAEIRVWDGNRRDALCLAASMGHWSMAKRLVEAGAAVMHRDLLGRDAVGLAMWFGFEDLARMLVVERRKRPFRCFFELVVGRGWGGSVA</sequence>
<dbReference type="Gene3D" id="1.25.40.20">
    <property type="entry name" value="Ankyrin repeat-containing domain"/>
    <property type="match status" value="2"/>
</dbReference>
<keyword evidence="2 3" id="KW-0040">ANK repeat</keyword>
<feature type="repeat" description="ANK" evidence="3">
    <location>
        <begin position="83"/>
        <end position="115"/>
    </location>
</feature>
<evidence type="ECO:0000313" key="4">
    <source>
        <dbReference type="EMBL" id="KAJ6051583.1"/>
    </source>
</evidence>
<reference evidence="4" key="2">
    <citation type="submission" date="2023-01" db="EMBL/GenBank/DDBJ databases">
        <authorList>
            <person name="Petersen C."/>
        </authorList>
    </citation>
    <scope>NUCLEOTIDE SEQUENCE</scope>
    <source>
        <strain evidence="4">IBT 15450</strain>
    </source>
</reference>
<dbReference type="SMART" id="SM00248">
    <property type="entry name" value="ANK"/>
    <property type="match status" value="6"/>
</dbReference>
<dbReference type="PANTHER" id="PTHR24198:SF165">
    <property type="entry name" value="ANKYRIN REPEAT-CONTAINING PROTEIN-RELATED"/>
    <property type="match status" value="1"/>
</dbReference>
<dbReference type="AlphaFoldDB" id="A0AAD6NCG0"/>
<dbReference type="Proteomes" id="UP001219568">
    <property type="component" value="Unassembled WGS sequence"/>
</dbReference>
<dbReference type="PRINTS" id="PR01415">
    <property type="entry name" value="ANKYRIN"/>
</dbReference>
<evidence type="ECO:0008006" key="6">
    <source>
        <dbReference type="Google" id="ProtNLM"/>
    </source>
</evidence>
<keyword evidence="5" id="KW-1185">Reference proteome</keyword>
<evidence type="ECO:0000256" key="1">
    <source>
        <dbReference type="ARBA" id="ARBA00022737"/>
    </source>
</evidence>
<comment type="caution">
    <text evidence="4">The sequence shown here is derived from an EMBL/GenBank/DDBJ whole genome shotgun (WGS) entry which is preliminary data.</text>
</comment>
<protein>
    <recommendedName>
        <fullName evidence="6">Ankyrin</fullName>
    </recommendedName>
</protein>
<evidence type="ECO:0000256" key="3">
    <source>
        <dbReference type="PROSITE-ProRule" id="PRU00023"/>
    </source>
</evidence>
<dbReference type="InterPro" id="IPR002110">
    <property type="entry name" value="Ankyrin_rpt"/>
</dbReference>
<reference evidence="4" key="1">
    <citation type="journal article" date="2023" name="IMA Fungus">
        <title>Comparative genomic study of the Penicillium genus elucidates a diverse pangenome and 15 lateral gene transfer events.</title>
        <authorList>
            <person name="Petersen C."/>
            <person name="Sorensen T."/>
            <person name="Nielsen M.R."/>
            <person name="Sondergaard T.E."/>
            <person name="Sorensen J.L."/>
            <person name="Fitzpatrick D.A."/>
            <person name="Frisvad J.C."/>
            <person name="Nielsen K.L."/>
        </authorList>
    </citation>
    <scope>NUCLEOTIDE SEQUENCE</scope>
    <source>
        <strain evidence="4">IBT 15450</strain>
    </source>
</reference>
<name>A0AAD6NCG0_PENCN</name>
<dbReference type="SUPFAM" id="SSF48403">
    <property type="entry name" value="Ankyrin repeat"/>
    <property type="match status" value="1"/>
</dbReference>
<dbReference type="PANTHER" id="PTHR24198">
    <property type="entry name" value="ANKYRIN REPEAT AND PROTEIN KINASE DOMAIN-CONTAINING PROTEIN"/>
    <property type="match status" value="1"/>
</dbReference>
<evidence type="ECO:0000313" key="5">
    <source>
        <dbReference type="Proteomes" id="UP001219568"/>
    </source>
</evidence>
<feature type="repeat" description="ANK" evidence="3">
    <location>
        <begin position="261"/>
        <end position="293"/>
    </location>
</feature>
<feature type="repeat" description="ANK" evidence="3">
    <location>
        <begin position="152"/>
        <end position="185"/>
    </location>
</feature>